<dbReference type="STRING" id="419481.SAMN05216233_12915"/>
<keyword evidence="12" id="KW-1185">Reference proteome</keyword>
<evidence type="ECO:0000256" key="3">
    <source>
        <dbReference type="ARBA" id="ARBA00023224"/>
    </source>
</evidence>
<evidence type="ECO:0000259" key="9">
    <source>
        <dbReference type="PROSITE" id="PS50192"/>
    </source>
</evidence>
<protein>
    <submittedName>
        <fullName evidence="11">Methyl-accepting chemotaxis sensory transducer with Cache sensor</fullName>
    </submittedName>
</protein>
<organism evidence="11 12">
    <name type="scientific">Desulfoluna spongiiphila</name>
    <dbReference type="NCBI Taxonomy" id="419481"/>
    <lineage>
        <taxon>Bacteria</taxon>
        <taxon>Pseudomonadati</taxon>
        <taxon>Thermodesulfobacteriota</taxon>
        <taxon>Desulfobacteria</taxon>
        <taxon>Desulfobacterales</taxon>
        <taxon>Desulfolunaceae</taxon>
        <taxon>Desulfoluna</taxon>
    </lineage>
</organism>
<dbReference type="SMART" id="SM00283">
    <property type="entry name" value="MA"/>
    <property type="match status" value="1"/>
</dbReference>
<evidence type="ECO:0000259" key="8">
    <source>
        <dbReference type="PROSITE" id="PS50111"/>
    </source>
</evidence>
<dbReference type="InterPro" id="IPR000727">
    <property type="entry name" value="T_SNARE_dom"/>
</dbReference>
<comment type="subcellular location">
    <subcellularLocation>
        <location evidence="1">Cell inner membrane</location>
        <topology evidence="1">Multi-pass membrane protein</topology>
    </subcellularLocation>
</comment>
<dbReference type="Gene3D" id="3.30.450.20">
    <property type="entry name" value="PAS domain"/>
    <property type="match status" value="2"/>
</dbReference>
<keyword evidence="7" id="KW-0812">Transmembrane</keyword>
<comment type="similarity">
    <text evidence="4">Belongs to the methyl-accepting chemotaxis (MCP) protein family.</text>
</comment>
<dbReference type="EMBL" id="FMUX01000029">
    <property type="protein sequence ID" value="SCY86557.1"/>
    <property type="molecule type" value="Genomic_DNA"/>
</dbReference>
<dbReference type="PROSITE" id="PS50192">
    <property type="entry name" value="T_SNARE"/>
    <property type="match status" value="1"/>
</dbReference>
<feature type="domain" description="HAMP" evidence="10">
    <location>
        <begin position="344"/>
        <end position="398"/>
    </location>
</feature>
<keyword evidence="7" id="KW-0472">Membrane</keyword>
<dbReference type="GO" id="GO:0005886">
    <property type="term" value="C:plasma membrane"/>
    <property type="evidence" value="ECO:0007669"/>
    <property type="project" value="UniProtKB-SubCell"/>
</dbReference>
<accession>A0A1G5JE83</accession>
<dbReference type="RefSeq" id="WP_175470059.1">
    <property type="nucleotide sequence ID" value="NZ_FMUX01000029.1"/>
</dbReference>
<dbReference type="Gene3D" id="1.10.287.950">
    <property type="entry name" value="Methyl-accepting chemotaxis protein"/>
    <property type="match status" value="1"/>
</dbReference>
<dbReference type="PANTHER" id="PTHR32089:SF112">
    <property type="entry name" value="LYSOZYME-LIKE PROTEIN-RELATED"/>
    <property type="match status" value="1"/>
</dbReference>
<evidence type="ECO:0000259" key="10">
    <source>
        <dbReference type="PROSITE" id="PS50885"/>
    </source>
</evidence>
<evidence type="ECO:0000256" key="7">
    <source>
        <dbReference type="SAM" id="Phobius"/>
    </source>
</evidence>
<dbReference type="Gene3D" id="1.10.8.500">
    <property type="entry name" value="HAMP domain in histidine kinase"/>
    <property type="match status" value="1"/>
</dbReference>
<dbReference type="PANTHER" id="PTHR32089">
    <property type="entry name" value="METHYL-ACCEPTING CHEMOTAXIS PROTEIN MCPB"/>
    <property type="match status" value="1"/>
</dbReference>
<sequence>MFSKLNIKARLLLFVCLVTVVSFSVTVCVISFKAFHSSREETLAYTREMAYRHGGEVGAQIQTAADAARFMAEAMAGLASDGTPPERARLNALLKGVFDKNPDFWAVYTGWEKDALDGRDASFVDTPGSNGEGRYQALWLRGVSGNTLSTLKTYAKDDPKGKWYWIPMTSGHVYVSEPNVYNVGGKDRMLVSIVAPIRVNGKSVGVCGVDYGMDRFAAMVGEIAPMGSGYAALVSNEGKVAAYPSAEAVGKNIRELGMGDKVAAAVAGGEETRFVSSANALGKEAFTVFTPIAIDGCATPWSLAVTVPMDKVLAGARHIRNISILIGVVSVLAMVLVVHLLTGAMILRPIHQVSEGMRDIAEGEADLTKRLAIARQDEIGHLAGWFNTFMGNLHGVISDASRSAREVGKASETLSGISGTLSEATQETEDRVAEVADAARTLSDNIDAVSAAMEQASANVNTVATATEEMTSTITEVAGQAESARGVSETAVRQSTGASEKMGRLDVAAADIGKVTEAISEISEQTNLLALNATIEAARAGEAGKGFAVVAGEIKALSNQTADATREIRERIAGIQQVASESVSEIKGVAGTIRQVDGIIAAIATAVEEQSAATGEIARNISQAAGGIGHVKDNLGESAGLASRISGEIADVNQAAGEINRSSSEVQASAGNLAGLSEGLGGLVVRFKL</sequence>
<dbReference type="Pfam" id="PF00015">
    <property type="entry name" value="MCPsignal"/>
    <property type="match status" value="1"/>
</dbReference>
<dbReference type="CDD" id="cd12913">
    <property type="entry name" value="PDC1_MCP_like"/>
    <property type="match status" value="1"/>
</dbReference>
<dbReference type="InterPro" id="IPR003660">
    <property type="entry name" value="HAMP_dom"/>
</dbReference>
<name>A0A1G5JE83_9BACT</name>
<keyword evidence="3 5" id="KW-0807">Transducer</keyword>
<dbReference type="PROSITE" id="PS50885">
    <property type="entry name" value="HAMP"/>
    <property type="match status" value="1"/>
</dbReference>
<dbReference type="CDD" id="cd12912">
    <property type="entry name" value="PDC2_MCP_like"/>
    <property type="match status" value="1"/>
</dbReference>
<keyword evidence="2" id="KW-0997">Cell inner membrane</keyword>
<dbReference type="Pfam" id="PF22673">
    <property type="entry name" value="MCP-like_PDC_1"/>
    <property type="match status" value="1"/>
</dbReference>
<dbReference type="SUPFAM" id="SSF58104">
    <property type="entry name" value="Methyl-accepting chemotaxis protein (MCP) signaling domain"/>
    <property type="match status" value="1"/>
</dbReference>
<reference evidence="11 12" key="1">
    <citation type="submission" date="2016-10" db="EMBL/GenBank/DDBJ databases">
        <authorList>
            <person name="de Groot N.N."/>
        </authorList>
    </citation>
    <scope>NUCLEOTIDE SEQUENCE [LARGE SCALE GENOMIC DNA]</scope>
    <source>
        <strain evidence="11 12">AA1</strain>
    </source>
</reference>
<feature type="region of interest" description="Disordered" evidence="6">
    <location>
        <begin position="478"/>
        <end position="498"/>
    </location>
</feature>
<evidence type="ECO:0000256" key="6">
    <source>
        <dbReference type="SAM" id="MobiDB-lite"/>
    </source>
</evidence>
<evidence type="ECO:0000313" key="12">
    <source>
        <dbReference type="Proteomes" id="UP000198870"/>
    </source>
</evidence>
<keyword evidence="2" id="KW-1003">Cell membrane</keyword>
<evidence type="ECO:0000313" key="11">
    <source>
        <dbReference type="EMBL" id="SCY86557.1"/>
    </source>
</evidence>
<dbReference type="InterPro" id="IPR004089">
    <property type="entry name" value="MCPsignal_dom"/>
</dbReference>
<feature type="transmembrane region" description="Helical" evidence="7">
    <location>
        <begin position="324"/>
        <end position="347"/>
    </location>
</feature>
<gene>
    <name evidence="11" type="ORF">SAMN05216233_12915</name>
</gene>
<evidence type="ECO:0000256" key="1">
    <source>
        <dbReference type="ARBA" id="ARBA00004429"/>
    </source>
</evidence>
<dbReference type="CDD" id="cd06225">
    <property type="entry name" value="HAMP"/>
    <property type="match status" value="1"/>
</dbReference>
<evidence type="ECO:0000256" key="5">
    <source>
        <dbReference type="PROSITE-ProRule" id="PRU00284"/>
    </source>
</evidence>
<feature type="domain" description="T-SNARE coiled-coil homology" evidence="9">
    <location>
        <begin position="576"/>
        <end position="638"/>
    </location>
</feature>
<evidence type="ECO:0000256" key="4">
    <source>
        <dbReference type="ARBA" id="ARBA00029447"/>
    </source>
</evidence>
<dbReference type="SMART" id="SM00304">
    <property type="entry name" value="HAMP"/>
    <property type="match status" value="1"/>
</dbReference>
<dbReference type="GO" id="GO:0007165">
    <property type="term" value="P:signal transduction"/>
    <property type="evidence" value="ECO:0007669"/>
    <property type="project" value="UniProtKB-KW"/>
</dbReference>
<dbReference type="AlphaFoldDB" id="A0A1G5JE83"/>
<dbReference type="Pfam" id="PF00672">
    <property type="entry name" value="HAMP"/>
    <property type="match status" value="1"/>
</dbReference>
<dbReference type="PROSITE" id="PS50111">
    <property type="entry name" value="CHEMOTAXIS_TRANSDUC_2"/>
    <property type="match status" value="1"/>
</dbReference>
<evidence type="ECO:0000256" key="2">
    <source>
        <dbReference type="ARBA" id="ARBA00022519"/>
    </source>
</evidence>
<dbReference type="Proteomes" id="UP000198870">
    <property type="component" value="Unassembled WGS sequence"/>
</dbReference>
<proteinExistence type="inferred from homology"/>
<feature type="domain" description="Methyl-accepting transducer" evidence="8">
    <location>
        <begin position="417"/>
        <end position="653"/>
    </location>
</feature>
<keyword evidence="7" id="KW-1133">Transmembrane helix</keyword>